<dbReference type="InParanoid" id="B4DA73"/>
<dbReference type="AlphaFoldDB" id="B4DA73"/>
<comment type="caution">
    <text evidence="1">The sequence shown here is derived from an EMBL/GenBank/DDBJ whole genome shotgun (WGS) entry which is preliminary data.</text>
</comment>
<dbReference type="STRING" id="497964.CfE428DRAFT_5813"/>
<reference evidence="1 2" key="1">
    <citation type="journal article" date="2011" name="J. Bacteriol.">
        <title>Genome sequence of Chthoniobacter flavus Ellin428, an aerobic heterotrophic soil bacterium.</title>
        <authorList>
            <person name="Kant R."/>
            <person name="van Passel M.W."/>
            <person name="Palva A."/>
            <person name="Lucas S."/>
            <person name="Lapidus A."/>
            <person name="Glavina Del Rio T."/>
            <person name="Dalin E."/>
            <person name="Tice H."/>
            <person name="Bruce D."/>
            <person name="Goodwin L."/>
            <person name="Pitluck S."/>
            <person name="Larimer F.W."/>
            <person name="Land M.L."/>
            <person name="Hauser L."/>
            <person name="Sangwan P."/>
            <person name="de Vos W.M."/>
            <person name="Janssen P.H."/>
            <person name="Smidt H."/>
        </authorList>
    </citation>
    <scope>NUCLEOTIDE SEQUENCE [LARGE SCALE GENOMIC DNA]</scope>
    <source>
        <strain evidence="1 2">Ellin428</strain>
    </source>
</reference>
<proteinExistence type="predicted"/>
<keyword evidence="2" id="KW-1185">Reference proteome</keyword>
<dbReference type="Proteomes" id="UP000005824">
    <property type="component" value="Unassembled WGS sequence"/>
</dbReference>
<organism evidence="1 2">
    <name type="scientific">Chthoniobacter flavus Ellin428</name>
    <dbReference type="NCBI Taxonomy" id="497964"/>
    <lineage>
        <taxon>Bacteria</taxon>
        <taxon>Pseudomonadati</taxon>
        <taxon>Verrucomicrobiota</taxon>
        <taxon>Spartobacteria</taxon>
        <taxon>Chthoniobacterales</taxon>
        <taxon>Chthoniobacteraceae</taxon>
        <taxon>Chthoniobacter</taxon>
    </lineage>
</organism>
<evidence type="ECO:0000313" key="1">
    <source>
        <dbReference type="EMBL" id="EDY16700.1"/>
    </source>
</evidence>
<accession>B4DA73</accession>
<dbReference type="EMBL" id="ABVL01000029">
    <property type="protein sequence ID" value="EDY16700.1"/>
    <property type="molecule type" value="Genomic_DNA"/>
</dbReference>
<sequence length="101" mass="11392">MRNGKMSTAEKGIVLPLIKRVLKTGKRWESKSFHFPAEVIIDLVLSIEGMAKGPDTDDARDGFSTNGWQWDWWQTFIYQGRSYTLGGSGFYGGHTFGLTDE</sequence>
<name>B4DA73_9BACT</name>
<protein>
    <submittedName>
        <fullName evidence="1">Uncharacterized protein</fullName>
    </submittedName>
</protein>
<evidence type="ECO:0000313" key="2">
    <source>
        <dbReference type="Proteomes" id="UP000005824"/>
    </source>
</evidence>
<gene>
    <name evidence="1" type="ORF">CfE428DRAFT_5813</name>
</gene>
<dbReference type="RefSeq" id="WP_006983134.1">
    <property type="nucleotide sequence ID" value="NZ_ABVL01000029.1"/>
</dbReference>